<dbReference type="AlphaFoldDB" id="E9JAF1"/>
<feature type="non-terminal residue" evidence="1">
    <location>
        <position position="1"/>
    </location>
</feature>
<organism>
    <name type="scientific">Solenopsis invicta</name>
    <name type="common">Red imported fire ant</name>
    <name type="synonym">Solenopsis wagneri</name>
    <dbReference type="NCBI Taxonomy" id="13686"/>
    <lineage>
        <taxon>Eukaryota</taxon>
        <taxon>Metazoa</taxon>
        <taxon>Ecdysozoa</taxon>
        <taxon>Arthropoda</taxon>
        <taxon>Hexapoda</taxon>
        <taxon>Insecta</taxon>
        <taxon>Pterygota</taxon>
        <taxon>Neoptera</taxon>
        <taxon>Endopterygota</taxon>
        <taxon>Hymenoptera</taxon>
        <taxon>Apocrita</taxon>
        <taxon>Aculeata</taxon>
        <taxon>Formicoidea</taxon>
        <taxon>Formicidae</taxon>
        <taxon>Myrmicinae</taxon>
        <taxon>Solenopsis</taxon>
    </lineage>
</organism>
<sequence>TSPWSSPTGILPFTFSTQCGARYYTISRVPRSRESGHFGVPCDWMHVIVHLKWQHQYGSLFNPL</sequence>
<reference evidence="1" key="1">
    <citation type="journal article" date="2011" name="Proc. Natl. Acad. Sci. U.S.A.">
        <title>The genome of the fire ant Solenopsis invicta.</title>
        <authorList>
            <person name="Wurm Y."/>
            <person name="Wang J."/>
            <person name="Riba-Grognuz O."/>
            <person name="Corona M."/>
            <person name="Nygaard S."/>
            <person name="Hunt B.G."/>
            <person name="Ingram K.K."/>
            <person name="Falquet L."/>
            <person name="Nipitwattanaphon M."/>
            <person name="Gotzek D."/>
            <person name="Dijkstra M.B."/>
            <person name="Oettler J."/>
            <person name="Comtesse F."/>
            <person name="Shih C.J."/>
            <person name="Wu W.J."/>
            <person name="Yang C.C."/>
            <person name="Thomas J."/>
            <person name="Beaudoing E."/>
            <person name="Pradervand S."/>
            <person name="Flegel V."/>
            <person name="Cook E.D."/>
            <person name="Fabbretti R."/>
            <person name="Stockinger H."/>
            <person name="Long L."/>
            <person name="Farmerie W.G."/>
            <person name="Oakey J."/>
            <person name="Boomsma J.J."/>
            <person name="Pamilo P."/>
            <person name="Yi S.V."/>
            <person name="Heinze J."/>
            <person name="Goodisman M.A."/>
            <person name="Farinelli L."/>
            <person name="Harshman K."/>
            <person name="Hulo N."/>
            <person name="Cerutti L."/>
            <person name="Xenarios I."/>
            <person name="Shoemaker D."/>
            <person name="Keller L."/>
        </authorList>
    </citation>
    <scope>NUCLEOTIDE SEQUENCE [LARGE SCALE GENOMIC DNA]</scope>
</reference>
<dbReference type="EMBL" id="GL770296">
    <property type="protein sequence ID" value="EFZ10201.1"/>
    <property type="molecule type" value="Genomic_DNA"/>
</dbReference>
<protein>
    <submittedName>
        <fullName evidence="1">Uncharacterized protein</fullName>
    </submittedName>
</protein>
<proteinExistence type="predicted"/>
<name>E9JAF1_SOLIN</name>
<feature type="non-terminal residue" evidence="1">
    <location>
        <position position="64"/>
    </location>
</feature>
<gene>
    <name evidence="1" type="ORF">SINV_08461</name>
</gene>
<accession>E9JAF1</accession>
<dbReference type="HOGENOM" id="CLU_2874394_0_0_1"/>
<evidence type="ECO:0000313" key="1">
    <source>
        <dbReference type="EMBL" id="EFZ10201.1"/>
    </source>
</evidence>